<evidence type="ECO:0000256" key="3">
    <source>
        <dbReference type="ARBA" id="ARBA00022801"/>
    </source>
</evidence>
<dbReference type="GO" id="GO:0009254">
    <property type="term" value="P:peptidoglycan turnover"/>
    <property type="evidence" value="ECO:0007669"/>
    <property type="project" value="TreeGrafter"/>
</dbReference>
<dbReference type="EC" id="3.5.1.28" evidence="2"/>
<dbReference type="SUPFAM" id="SSF55846">
    <property type="entry name" value="N-acetylmuramoyl-L-alanine amidase-like"/>
    <property type="match status" value="1"/>
</dbReference>
<dbReference type="PROSITE" id="PS51257">
    <property type="entry name" value="PROKAR_LIPOPROTEIN"/>
    <property type="match status" value="1"/>
</dbReference>
<dbReference type="GO" id="GO:0009253">
    <property type="term" value="P:peptidoglycan catabolic process"/>
    <property type="evidence" value="ECO:0007669"/>
    <property type="project" value="InterPro"/>
</dbReference>
<comment type="catalytic activity">
    <reaction evidence="1">
        <text>Hydrolyzes the link between N-acetylmuramoyl residues and L-amino acid residues in certain cell-wall glycopeptides.</text>
        <dbReference type="EC" id="3.5.1.28"/>
    </reaction>
</comment>
<keyword evidence="7" id="KW-1185">Reference proteome</keyword>
<name>A0A3B6VLK8_BRAPL</name>
<feature type="domain" description="N-acetylmuramoyl-L-alanine amidase" evidence="5">
    <location>
        <begin position="57"/>
        <end position="188"/>
    </location>
</feature>
<proteinExistence type="predicted"/>
<dbReference type="Pfam" id="PF01510">
    <property type="entry name" value="Amidase_2"/>
    <property type="match status" value="1"/>
</dbReference>
<dbReference type="GO" id="GO:0071555">
    <property type="term" value="P:cell wall organization"/>
    <property type="evidence" value="ECO:0007669"/>
    <property type="project" value="UniProtKB-KW"/>
</dbReference>
<organism evidence="6 7">
    <name type="scientific">Brachyspira pilosicoli P43/6/78</name>
    <dbReference type="NCBI Taxonomy" id="1042417"/>
    <lineage>
        <taxon>Bacteria</taxon>
        <taxon>Pseudomonadati</taxon>
        <taxon>Spirochaetota</taxon>
        <taxon>Spirochaetia</taxon>
        <taxon>Brachyspirales</taxon>
        <taxon>Brachyspiraceae</taxon>
        <taxon>Brachyspira</taxon>
    </lineage>
</organism>
<gene>
    <name evidence="6" type="ORF">BPP43_00660</name>
</gene>
<dbReference type="KEGG" id="bpip:BPP43_00660"/>
<evidence type="ECO:0000256" key="1">
    <source>
        <dbReference type="ARBA" id="ARBA00001561"/>
    </source>
</evidence>
<dbReference type="RefSeq" id="WP_015273863.1">
    <property type="nucleotide sequence ID" value="NC_019908.1"/>
</dbReference>
<evidence type="ECO:0000256" key="4">
    <source>
        <dbReference type="ARBA" id="ARBA00023316"/>
    </source>
</evidence>
<dbReference type="EMBL" id="CP002873">
    <property type="protein sequence ID" value="AGA65492.1"/>
    <property type="molecule type" value="Genomic_DNA"/>
</dbReference>
<dbReference type="InterPro" id="IPR002502">
    <property type="entry name" value="Amidase_domain"/>
</dbReference>
<dbReference type="Proteomes" id="UP000010793">
    <property type="component" value="Chromosome"/>
</dbReference>
<dbReference type="PANTHER" id="PTHR30417:SF1">
    <property type="entry name" value="N-ACETYLMURAMOYL-L-ALANINE AMIDASE AMID"/>
    <property type="match status" value="1"/>
</dbReference>
<dbReference type="PANTHER" id="PTHR30417">
    <property type="entry name" value="N-ACETYLMURAMOYL-L-ALANINE AMIDASE AMID"/>
    <property type="match status" value="1"/>
</dbReference>
<dbReference type="AlphaFoldDB" id="A0A3B6VLK8"/>
<accession>A0A3B6VLK8</accession>
<dbReference type="Gene3D" id="3.40.80.10">
    <property type="entry name" value="Peptidoglycan recognition protein-like"/>
    <property type="match status" value="1"/>
</dbReference>
<sequence>MKNIVILFFFITLISCSSNKNIISNKENSTIEIHNIYKIYPSTLKLSLMSEYSKKHYGYPNYSLVNPQIIVVHSTETRNLQIALNVFQNDFLVGRKDIDSGGDVNVGTHFLVDTNGTIYASTPLEYMARHTIGLNYTAISIENIGFAGKLTKEQLNANIKLIKYLKNHYKSIKYVIGHYEYRDTNSPHYHLFREIDPTYRFTIKTDPGYDFMQEIKQRIH</sequence>
<evidence type="ECO:0000313" key="7">
    <source>
        <dbReference type="Proteomes" id="UP000010793"/>
    </source>
</evidence>
<dbReference type="InterPro" id="IPR051206">
    <property type="entry name" value="NAMLAA_amidase_2"/>
</dbReference>
<keyword evidence="4" id="KW-0961">Cell wall biogenesis/degradation</keyword>
<evidence type="ECO:0000259" key="5">
    <source>
        <dbReference type="SMART" id="SM00644"/>
    </source>
</evidence>
<dbReference type="SMART" id="SM00644">
    <property type="entry name" value="Ami_2"/>
    <property type="match status" value="1"/>
</dbReference>
<dbReference type="GO" id="GO:0008745">
    <property type="term" value="F:N-acetylmuramoyl-L-alanine amidase activity"/>
    <property type="evidence" value="ECO:0007669"/>
    <property type="project" value="UniProtKB-EC"/>
</dbReference>
<keyword evidence="3" id="KW-0378">Hydrolase</keyword>
<reference evidence="6 7" key="1">
    <citation type="journal article" date="2013" name="Genome Announc.">
        <title>Complete Genome Sequence of the Porcine Strain Brachyspira pilosicoli P43/6/78(T.).</title>
        <authorList>
            <person name="Lin C."/>
            <person name="den Bakker H.C."/>
            <person name="Suzuki H."/>
            <person name="Lefebure T."/>
            <person name="Ponnala L."/>
            <person name="Sun Q."/>
            <person name="Stanhope M.J."/>
            <person name="Wiedmann M."/>
            <person name="Duhamel G.E."/>
        </authorList>
    </citation>
    <scope>NUCLEOTIDE SEQUENCE [LARGE SCALE GENOMIC DNA]</scope>
    <source>
        <strain evidence="6 7">P43/6/78</strain>
    </source>
</reference>
<dbReference type="InterPro" id="IPR036505">
    <property type="entry name" value="Amidase/PGRP_sf"/>
</dbReference>
<protein>
    <recommendedName>
        <fullName evidence="2">N-acetylmuramoyl-L-alanine amidase</fullName>
        <ecNumber evidence="2">3.5.1.28</ecNumber>
    </recommendedName>
</protein>
<evidence type="ECO:0000256" key="2">
    <source>
        <dbReference type="ARBA" id="ARBA00011901"/>
    </source>
</evidence>
<dbReference type="CDD" id="cd06583">
    <property type="entry name" value="PGRP"/>
    <property type="match status" value="1"/>
</dbReference>
<evidence type="ECO:0000313" key="6">
    <source>
        <dbReference type="EMBL" id="AGA65492.1"/>
    </source>
</evidence>